<dbReference type="Ensembl" id="ENSECAT00000133862.1">
    <property type="protein sequence ID" value="ENSECAP00000085077.1"/>
    <property type="gene ID" value="ENSECAG00000045917.1"/>
</dbReference>
<evidence type="ECO:0000313" key="3">
    <source>
        <dbReference type="Proteomes" id="UP000002281"/>
    </source>
</evidence>
<protein>
    <submittedName>
        <fullName evidence="2">Uncharacterized protein</fullName>
    </submittedName>
</protein>
<reference evidence="2 3" key="1">
    <citation type="journal article" date="2009" name="Science">
        <title>Genome sequence, comparative analysis, and population genetics of the domestic horse.</title>
        <authorList>
            <consortium name="Broad Institute Genome Sequencing Platform"/>
            <consortium name="Broad Institute Whole Genome Assembly Team"/>
            <person name="Wade C.M."/>
            <person name="Giulotto E."/>
            <person name="Sigurdsson S."/>
            <person name="Zoli M."/>
            <person name="Gnerre S."/>
            <person name="Imsland F."/>
            <person name="Lear T.L."/>
            <person name="Adelson D.L."/>
            <person name="Bailey E."/>
            <person name="Bellone R.R."/>
            <person name="Bloecker H."/>
            <person name="Distl O."/>
            <person name="Edgar R.C."/>
            <person name="Garber M."/>
            <person name="Leeb T."/>
            <person name="Mauceli E."/>
            <person name="MacLeod J.N."/>
            <person name="Penedo M.C.T."/>
            <person name="Raison J.M."/>
            <person name="Sharpe T."/>
            <person name="Vogel J."/>
            <person name="Andersson L."/>
            <person name="Antczak D.F."/>
            <person name="Biagi T."/>
            <person name="Binns M.M."/>
            <person name="Chowdhary B.P."/>
            <person name="Coleman S.J."/>
            <person name="Della Valle G."/>
            <person name="Fryc S."/>
            <person name="Guerin G."/>
            <person name="Hasegawa T."/>
            <person name="Hill E.W."/>
            <person name="Jurka J."/>
            <person name="Kiialainen A."/>
            <person name="Lindgren G."/>
            <person name="Liu J."/>
            <person name="Magnani E."/>
            <person name="Mickelson J.R."/>
            <person name="Murray J."/>
            <person name="Nergadze S.G."/>
            <person name="Onofrio R."/>
            <person name="Pedroni S."/>
            <person name="Piras M.F."/>
            <person name="Raudsepp T."/>
            <person name="Rocchi M."/>
            <person name="Roeed K.H."/>
            <person name="Ryder O.A."/>
            <person name="Searle S."/>
            <person name="Skow L."/>
            <person name="Swinburne J.E."/>
            <person name="Syvaenen A.C."/>
            <person name="Tozaki T."/>
            <person name="Valberg S.J."/>
            <person name="Vaudin M."/>
            <person name="White J.R."/>
            <person name="Zody M.C."/>
            <person name="Lander E.S."/>
            <person name="Lindblad-Toh K."/>
        </authorList>
    </citation>
    <scope>NUCLEOTIDE SEQUENCE [LARGE SCALE GENOMIC DNA]</scope>
    <source>
        <strain evidence="2 3">Thoroughbred</strain>
    </source>
</reference>
<accession>A0A9L0TD95</accession>
<sequence length="120" mass="13100">MKEDCPPSSHVPISNSKSILKSELLSLLKTYNCYHEGRSFQLRHRESSRLGEAGSSCPGPPGSISSEASRIVGRWATESRSRDLMAASDREAATCWLAESESLHAILTPPCPLPHLRLAV</sequence>
<dbReference type="Proteomes" id="UP000002281">
    <property type="component" value="Chromosome 1"/>
</dbReference>
<evidence type="ECO:0000313" key="2">
    <source>
        <dbReference type="Ensembl" id="ENSECAP00000085077.1"/>
    </source>
</evidence>
<reference evidence="2" key="2">
    <citation type="submission" date="2025-08" db="UniProtKB">
        <authorList>
            <consortium name="Ensembl"/>
        </authorList>
    </citation>
    <scope>IDENTIFICATION</scope>
    <source>
        <strain evidence="2">Thoroughbred</strain>
    </source>
</reference>
<dbReference type="AlphaFoldDB" id="A0A9L0TD95"/>
<keyword evidence="3" id="KW-1185">Reference proteome</keyword>
<name>A0A9L0TD95_HORSE</name>
<dbReference type="GeneTree" id="ENSGT01150000290590"/>
<reference evidence="2" key="3">
    <citation type="submission" date="2025-09" db="UniProtKB">
        <authorList>
            <consortium name="Ensembl"/>
        </authorList>
    </citation>
    <scope>IDENTIFICATION</scope>
    <source>
        <strain evidence="2">Thoroughbred</strain>
    </source>
</reference>
<proteinExistence type="predicted"/>
<evidence type="ECO:0000256" key="1">
    <source>
        <dbReference type="SAM" id="MobiDB-lite"/>
    </source>
</evidence>
<feature type="region of interest" description="Disordered" evidence="1">
    <location>
        <begin position="45"/>
        <end position="70"/>
    </location>
</feature>
<organism evidence="2 3">
    <name type="scientific">Equus caballus</name>
    <name type="common">Horse</name>
    <dbReference type="NCBI Taxonomy" id="9796"/>
    <lineage>
        <taxon>Eukaryota</taxon>
        <taxon>Metazoa</taxon>
        <taxon>Chordata</taxon>
        <taxon>Craniata</taxon>
        <taxon>Vertebrata</taxon>
        <taxon>Euteleostomi</taxon>
        <taxon>Mammalia</taxon>
        <taxon>Eutheria</taxon>
        <taxon>Laurasiatheria</taxon>
        <taxon>Perissodactyla</taxon>
        <taxon>Equidae</taxon>
        <taxon>Equus</taxon>
    </lineage>
</organism>
<feature type="compositionally biased region" description="Low complexity" evidence="1">
    <location>
        <begin position="54"/>
        <end position="66"/>
    </location>
</feature>